<dbReference type="GO" id="GO:0005886">
    <property type="term" value="C:plasma membrane"/>
    <property type="evidence" value="ECO:0007669"/>
    <property type="project" value="TreeGrafter"/>
</dbReference>
<keyword evidence="1" id="KW-0812">Transmembrane</keyword>
<dbReference type="PANTHER" id="PTHR32309">
    <property type="entry name" value="TYROSINE-PROTEIN KINASE"/>
    <property type="match status" value="1"/>
</dbReference>
<dbReference type="AlphaFoldDB" id="A0A318UGH9"/>
<comment type="caution">
    <text evidence="2">The sequence shown here is derived from an EMBL/GenBank/DDBJ whole genome shotgun (WGS) entry which is preliminary data.</text>
</comment>
<keyword evidence="1" id="KW-0472">Membrane</keyword>
<reference evidence="2 3" key="1">
    <citation type="submission" date="2018-06" db="EMBL/GenBank/DDBJ databases">
        <title>Genomic Encyclopedia of Archaeal and Bacterial Type Strains, Phase II (KMG-II): from individual species to whole genera.</title>
        <authorList>
            <person name="Goeker M."/>
        </authorList>
    </citation>
    <scope>NUCLEOTIDE SEQUENCE [LARGE SCALE GENOMIC DNA]</scope>
    <source>
        <strain evidence="2 3">DSM 27372</strain>
    </source>
</reference>
<protein>
    <recommendedName>
        <fullName evidence="4">Subunit length determinant protein</fullName>
    </recommendedName>
</protein>
<evidence type="ECO:0000256" key="1">
    <source>
        <dbReference type="SAM" id="Phobius"/>
    </source>
</evidence>
<dbReference type="EMBL" id="QKLU01000002">
    <property type="protein sequence ID" value="PYF75462.1"/>
    <property type="molecule type" value="Genomic_DNA"/>
</dbReference>
<feature type="transmembrane region" description="Helical" evidence="1">
    <location>
        <begin position="340"/>
        <end position="358"/>
    </location>
</feature>
<dbReference type="InterPro" id="IPR050445">
    <property type="entry name" value="Bact_polysacc_biosynth/exp"/>
</dbReference>
<dbReference type="GO" id="GO:0004713">
    <property type="term" value="F:protein tyrosine kinase activity"/>
    <property type="evidence" value="ECO:0007669"/>
    <property type="project" value="TreeGrafter"/>
</dbReference>
<dbReference type="PANTHER" id="PTHR32309:SF13">
    <property type="entry name" value="FERRIC ENTEROBACTIN TRANSPORT PROTEIN FEPE"/>
    <property type="match status" value="1"/>
</dbReference>
<keyword evidence="3" id="KW-1185">Reference proteome</keyword>
<dbReference type="OrthoDB" id="745212at2"/>
<keyword evidence="1" id="KW-1133">Transmembrane helix</keyword>
<evidence type="ECO:0008006" key="4">
    <source>
        <dbReference type="Google" id="ProtNLM"/>
    </source>
</evidence>
<proteinExistence type="predicted"/>
<accession>A0A318UGH9</accession>
<evidence type="ECO:0000313" key="2">
    <source>
        <dbReference type="EMBL" id="PYF75462.1"/>
    </source>
</evidence>
<evidence type="ECO:0000313" key="3">
    <source>
        <dbReference type="Proteomes" id="UP000248198"/>
    </source>
</evidence>
<name>A0A318UGH9_9SPHI</name>
<dbReference type="RefSeq" id="WP_110827632.1">
    <property type="nucleotide sequence ID" value="NZ_QKLU01000002.1"/>
</dbReference>
<organism evidence="2 3">
    <name type="scientific">Pedobacter nutrimenti</name>
    <dbReference type="NCBI Taxonomy" id="1241337"/>
    <lineage>
        <taxon>Bacteria</taxon>
        <taxon>Pseudomonadati</taxon>
        <taxon>Bacteroidota</taxon>
        <taxon>Sphingobacteriia</taxon>
        <taxon>Sphingobacteriales</taxon>
        <taxon>Sphingobacteriaceae</taxon>
        <taxon>Pedobacter</taxon>
    </lineage>
</organism>
<dbReference type="Proteomes" id="UP000248198">
    <property type="component" value="Unassembled WGS sequence"/>
</dbReference>
<sequence length="367" mass="41333">MTVNSQNSSLDNYDEQTSLRELIVKIRDWYKYILTKWLFILIVGIVGAIVGFIYAYYKKPVFIASTTFVLENEDSGRGMGQYAGLASMVGIDLGGMAGGGGIFQGDNILVLYKSRKMIKKTLLSGVNYDGNNELLIDRYIKINHLRESWRKKKSLAKIYFGNDSNADLINVRRLKDSIITLIVDDINKNYLSVSKLDKKLSIIKVDVRSKDEIFAKAFNDQIVKNVNDFYIQTKTKKSLNNISILQQKTDSVRLSMNRSIYTSAAVVDATVNLNPTKQVQRIAPMQRSQFNAETNKAMLTELVKNLEMAKMSLLKETPLIQVVDNPVFPLEVEKIGKIKALVLGGILFVFVVVLALSIRKVLLISLI</sequence>
<gene>
    <name evidence="2" type="ORF">B0O44_10211</name>
</gene>
<feature type="transmembrane region" description="Helical" evidence="1">
    <location>
        <begin position="37"/>
        <end position="57"/>
    </location>
</feature>